<proteinExistence type="predicted"/>
<evidence type="ECO:0000313" key="2">
    <source>
        <dbReference type="Proteomes" id="UP000535908"/>
    </source>
</evidence>
<sequence length="160" mass="17809">MKGNIVIFEDNVYKGRFTATEFFNLTENNGTPRYQRDIAFQVLIDGRIVKIGEVKAYIDYGDAHTSNEVMDVGCLKNPESGLPELARYVFEVGDAVTAKENFTAEFRSSGVPVVVERGDIFTITSFRRNGNQAVLQSSKYGGDILALVSNLGILLKREFL</sequence>
<organism evidence="1 2">
    <name type="scientific">Listeria grandensis</name>
    <dbReference type="NCBI Taxonomy" id="1494963"/>
    <lineage>
        <taxon>Bacteria</taxon>
        <taxon>Bacillati</taxon>
        <taxon>Bacillota</taxon>
        <taxon>Bacilli</taxon>
        <taxon>Bacillales</taxon>
        <taxon>Listeriaceae</taxon>
        <taxon>Listeria</taxon>
    </lineage>
</organism>
<protein>
    <submittedName>
        <fullName evidence="1">Uncharacterized protein</fullName>
    </submittedName>
</protein>
<dbReference type="EMBL" id="JAARWN010000014">
    <property type="protein sequence ID" value="MBC1937149.1"/>
    <property type="molecule type" value="Genomic_DNA"/>
</dbReference>
<comment type="caution">
    <text evidence="1">The sequence shown here is derived from an EMBL/GenBank/DDBJ whole genome shotgun (WGS) entry which is preliminary data.</text>
</comment>
<reference evidence="1 2" key="1">
    <citation type="submission" date="2020-03" db="EMBL/GenBank/DDBJ databases">
        <title>Soil Listeria distribution.</title>
        <authorList>
            <person name="Liao J."/>
            <person name="Wiedmann M."/>
        </authorList>
    </citation>
    <scope>NUCLEOTIDE SEQUENCE [LARGE SCALE GENOMIC DNA]</scope>
    <source>
        <strain evidence="1 2">FSL L7-0741</strain>
    </source>
</reference>
<dbReference type="AlphaFoldDB" id="A0A7X1CQL8"/>
<name>A0A7X1CQL8_9LIST</name>
<accession>A0A7X1CQL8</accession>
<dbReference type="Proteomes" id="UP000535908">
    <property type="component" value="Unassembled WGS sequence"/>
</dbReference>
<gene>
    <name evidence="1" type="ORF">HCA69_12280</name>
</gene>
<evidence type="ECO:0000313" key="1">
    <source>
        <dbReference type="EMBL" id="MBC1937149.1"/>
    </source>
</evidence>
<dbReference type="RefSeq" id="WP_185526666.1">
    <property type="nucleotide sequence ID" value="NZ_JAARWN010000014.1"/>
</dbReference>